<dbReference type="Gene3D" id="1.10.530.10">
    <property type="match status" value="1"/>
</dbReference>
<dbReference type="SMART" id="SM00047">
    <property type="entry name" value="LYZ2"/>
    <property type="match status" value="1"/>
</dbReference>
<name>A0A133XVE7_9LACT</name>
<evidence type="ECO:0000256" key="2">
    <source>
        <dbReference type="ARBA" id="ARBA00022529"/>
    </source>
</evidence>
<dbReference type="Pfam" id="PF01832">
    <property type="entry name" value="Glucosaminidase"/>
    <property type="match status" value="1"/>
</dbReference>
<dbReference type="PATRIC" id="fig|87541.4.peg.1227"/>
<proteinExistence type="inferred from homology"/>
<feature type="domain" description="LysM" evidence="7">
    <location>
        <begin position="239"/>
        <end position="282"/>
    </location>
</feature>
<dbReference type="GO" id="GO:0004040">
    <property type="term" value="F:amidase activity"/>
    <property type="evidence" value="ECO:0007669"/>
    <property type="project" value="InterPro"/>
</dbReference>
<comment type="similarity">
    <text evidence="1">Belongs to the glycosyl hydrolase 73 family.</text>
</comment>
<feature type="domain" description="LysM" evidence="7">
    <location>
        <begin position="309"/>
        <end position="352"/>
    </location>
</feature>
<keyword evidence="4" id="KW-0378">Hydrolase</keyword>
<evidence type="ECO:0000256" key="6">
    <source>
        <dbReference type="SAM" id="MobiDB-lite"/>
    </source>
</evidence>
<dbReference type="InterPro" id="IPR002901">
    <property type="entry name" value="MGlyc_endo_b_GlcNAc-like_dom"/>
</dbReference>
<feature type="region of interest" description="Disordered" evidence="6">
    <location>
        <begin position="291"/>
        <end position="313"/>
    </location>
</feature>
<dbReference type="PRINTS" id="PR01002">
    <property type="entry name" value="FLGFLGJ"/>
</dbReference>
<dbReference type="AlphaFoldDB" id="A0A133XVE7"/>
<dbReference type="GO" id="GO:0042742">
    <property type="term" value="P:defense response to bacterium"/>
    <property type="evidence" value="ECO:0007669"/>
    <property type="project" value="UniProtKB-KW"/>
</dbReference>
<dbReference type="OrthoDB" id="2155627at2"/>
<reference evidence="8 9" key="1">
    <citation type="submission" date="2016-01" db="EMBL/GenBank/DDBJ databases">
        <authorList>
            <person name="Oliw E.H."/>
        </authorList>
    </citation>
    <scope>NUCLEOTIDE SEQUENCE [LARGE SCALE GENOMIC DNA]</scope>
    <source>
        <strain evidence="8 9">KA00635</strain>
    </source>
</reference>
<gene>
    <name evidence="8" type="ORF">HMPREF3187_01234</name>
</gene>
<evidence type="ECO:0000259" key="7">
    <source>
        <dbReference type="PROSITE" id="PS51782"/>
    </source>
</evidence>
<dbReference type="EMBL" id="LSCQ01000070">
    <property type="protein sequence ID" value="KXB34902.1"/>
    <property type="molecule type" value="Genomic_DNA"/>
</dbReference>
<dbReference type="CDD" id="cd00118">
    <property type="entry name" value="LysM"/>
    <property type="match status" value="4"/>
</dbReference>
<protein>
    <recommendedName>
        <fullName evidence="5">Peptidoglycan hydrolase</fullName>
    </recommendedName>
</protein>
<comment type="caution">
    <text evidence="8">The sequence shown here is derived from an EMBL/GenBank/DDBJ whole genome shotgun (WGS) entry which is preliminary data.</text>
</comment>
<dbReference type="PANTHER" id="PTHR33308:SF9">
    <property type="entry name" value="PEPTIDOGLYCAN HYDROLASE FLGJ"/>
    <property type="match status" value="1"/>
</dbReference>
<dbReference type="PROSITE" id="PS51782">
    <property type="entry name" value="LYSM"/>
    <property type="match status" value="4"/>
</dbReference>
<dbReference type="STRING" id="87541.AWM71_04945"/>
<dbReference type="PANTHER" id="PTHR33308">
    <property type="entry name" value="PEPTIDOGLYCAN HYDROLASE FLGJ"/>
    <property type="match status" value="1"/>
</dbReference>
<dbReference type="InterPro" id="IPR051056">
    <property type="entry name" value="Glycosyl_Hydrolase_73"/>
</dbReference>
<organism evidence="8 9">
    <name type="scientific">Aerococcus christensenii</name>
    <dbReference type="NCBI Taxonomy" id="87541"/>
    <lineage>
        <taxon>Bacteria</taxon>
        <taxon>Bacillati</taxon>
        <taxon>Bacillota</taxon>
        <taxon>Bacilli</taxon>
        <taxon>Lactobacillales</taxon>
        <taxon>Aerococcaceae</taxon>
        <taxon>Aerococcus</taxon>
    </lineage>
</organism>
<evidence type="ECO:0000256" key="3">
    <source>
        <dbReference type="ARBA" id="ARBA00022638"/>
    </source>
</evidence>
<dbReference type="InterPro" id="IPR018392">
    <property type="entry name" value="LysM"/>
</dbReference>
<dbReference type="RefSeq" id="WP_060937011.1">
    <property type="nucleotide sequence ID" value="NZ_JASOZP010000012.1"/>
</dbReference>
<sequence>MTLFDPSYLTHKKILKQSAVLLSSVLALGGLHQLVHPTSAQAAEHNNLQKTNNAFLNKILPDAYDLANKNDLYASVMMAQAALESGYGSSRLSQAPYNNLFGIKGSYKGQSTRMNTLEDDGHGNYYQIKDSFKKYPSYRESLQDYVTTLKKGPSWNPNYYKGAFKSQTNSYREATAWLTGRYATDTAYAGKLNSIIESNGLTRYDQVNPVVENLKAEGQPAVKSQSQLRSSAPVNEEVKTYTVRPGDSLWAASQVLGTTVDALKAANGLKSDLIFPGQVLKLTPSSFALQEEAPKEQVQKEVQRPESTKSYTVQPGDGLWRVAQALGTTVEELKQAYGLTSNLIFPGQVFSVKTSGTVEEVPAPVLESQKAEKVETQVIEEVSSPQTYQVQSGDTLWKIARDNGLTVEQLKLANNLQSDLIFVGQSLQLAARPGQVKISKEEAPAAQTSSQGNYVIQSGDTLSQIAVTYGVRLGDLLQANGLKVSDIIYPGQVLTLP</sequence>
<evidence type="ECO:0000256" key="4">
    <source>
        <dbReference type="ARBA" id="ARBA00022801"/>
    </source>
</evidence>
<dbReference type="GO" id="GO:0031640">
    <property type="term" value="P:killing of cells of another organism"/>
    <property type="evidence" value="ECO:0007669"/>
    <property type="project" value="UniProtKB-KW"/>
</dbReference>
<feature type="compositionally biased region" description="Basic and acidic residues" evidence="6">
    <location>
        <begin position="292"/>
        <end position="307"/>
    </location>
</feature>
<keyword evidence="3" id="KW-0081">Bacteriolytic enzyme</keyword>
<feature type="domain" description="LysM" evidence="7">
    <location>
        <begin position="452"/>
        <end position="496"/>
    </location>
</feature>
<evidence type="ECO:0000256" key="5">
    <source>
        <dbReference type="ARBA" id="ARBA00032108"/>
    </source>
</evidence>
<feature type="domain" description="LysM" evidence="7">
    <location>
        <begin position="386"/>
        <end position="429"/>
    </location>
</feature>
<dbReference type="Gene3D" id="4.10.80.30">
    <property type="entry name" value="DNA polymerase, domain 6"/>
    <property type="match status" value="1"/>
</dbReference>
<evidence type="ECO:0000256" key="1">
    <source>
        <dbReference type="ARBA" id="ARBA00010266"/>
    </source>
</evidence>
<dbReference type="Pfam" id="PF01476">
    <property type="entry name" value="LysM"/>
    <property type="match status" value="4"/>
</dbReference>
<dbReference type="Gene3D" id="3.10.350.10">
    <property type="entry name" value="LysM domain"/>
    <property type="match status" value="4"/>
</dbReference>
<dbReference type="Proteomes" id="UP000070422">
    <property type="component" value="Unassembled WGS sequence"/>
</dbReference>
<dbReference type="SUPFAM" id="SSF54106">
    <property type="entry name" value="LysM domain"/>
    <property type="match status" value="4"/>
</dbReference>
<accession>A0A133XVE7</accession>
<dbReference type="InterPro" id="IPR036779">
    <property type="entry name" value="LysM_dom_sf"/>
</dbReference>
<evidence type="ECO:0000313" key="8">
    <source>
        <dbReference type="EMBL" id="KXB34902.1"/>
    </source>
</evidence>
<keyword evidence="2" id="KW-0929">Antimicrobial</keyword>
<evidence type="ECO:0000313" key="9">
    <source>
        <dbReference type="Proteomes" id="UP000070422"/>
    </source>
</evidence>
<dbReference type="SMART" id="SM00257">
    <property type="entry name" value="LysM"/>
    <property type="match status" value="4"/>
</dbReference>